<dbReference type="GO" id="GO:0008270">
    <property type="term" value="F:zinc ion binding"/>
    <property type="evidence" value="ECO:0007669"/>
    <property type="project" value="UniProtKB-KW"/>
</dbReference>
<reference evidence="9" key="1">
    <citation type="submission" date="2022-11" db="UniProtKB">
        <authorList>
            <consortium name="WormBaseParasite"/>
        </authorList>
    </citation>
    <scope>IDENTIFICATION</scope>
</reference>
<dbReference type="SMART" id="SM00980">
    <property type="entry name" value="THAP"/>
    <property type="match status" value="3"/>
</dbReference>
<feature type="compositionally biased region" description="Low complexity" evidence="6">
    <location>
        <begin position="841"/>
        <end position="855"/>
    </location>
</feature>
<dbReference type="GO" id="GO:0003677">
    <property type="term" value="F:DNA binding"/>
    <property type="evidence" value="ECO:0007669"/>
    <property type="project" value="UniProtKB-UniRule"/>
</dbReference>
<evidence type="ECO:0000256" key="6">
    <source>
        <dbReference type="SAM" id="MobiDB-lite"/>
    </source>
</evidence>
<feature type="compositionally biased region" description="Acidic residues" evidence="6">
    <location>
        <begin position="856"/>
        <end position="868"/>
    </location>
</feature>
<evidence type="ECO:0000256" key="1">
    <source>
        <dbReference type="ARBA" id="ARBA00022723"/>
    </source>
</evidence>
<protein>
    <submittedName>
        <fullName evidence="9">THAP-type domain-containing protein</fullName>
    </submittedName>
</protein>
<keyword evidence="4 5" id="KW-0238">DNA-binding</keyword>
<proteinExistence type="predicted"/>
<feature type="domain" description="THAP-type" evidence="7">
    <location>
        <begin position="507"/>
        <end position="598"/>
    </location>
</feature>
<evidence type="ECO:0000256" key="4">
    <source>
        <dbReference type="ARBA" id="ARBA00023125"/>
    </source>
</evidence>
<dbReference type="PROSITE" id="PS50950">
    <property type="entry name" value="ZF_THAP"/>
    <property type="match status" value="3"/>
</dbReference>
<organism evidence="8 9">
    <name type="scientific">Plectus sambesii</name>
    <dbReference type="NCBI Taxonomy" id="2011161"/>
    <lineage>
        <taxon>Eukaryota</taxon>
        <taxon>Metazoa</taxon>
        <taxon>Ecdysozoa</taxon>
        <taxon>Nematoda</taxon>
        <taxon>Chromadorea</taxon>
        <taxon>Plectida</taxon>
        <taxon>Plectina</taxon>
        <taxon>Plectoidea</taxon>
        <taxon>Plectidae</taxon>
        <taxon>Plectus</taxon>
    </lineage>
</organism>
<dbReference type="SUPFAM" id="SSF57716">
    <property type="entry name" value="Glucocorticoid receptor-like (DNA-binding domain)"/>
    <property type="match status" value="1"/>
</dbReference>
<dbReference type="InterPro" id="IPR006612">
    <property type="entry name" value="THAP_Znf"/>
</dbReference>
<dbReference type="WBParaSite" id="PSAMB.scaffold1365size32510.g12730.t1">
    <property type="protein sequence ID" value="PSAMB.scaffold1365size32510.g12730.t1"/>
    <property type="gene ID" value="PSAMB.scaffold1365size32510.g12730"/>
</dbReference>
<keyword evidence="8" id="KW-1185">Reference proteome</keyword>
<evidence type="ECO:0000256" key="2">
    <source>
        <dbReference type="ARBA" id="ARBA00022771"/>
    </source>
</evidence>
<evidence type="ECO:0000256" key="5">
    <source>
        <dbReference type="PROSITE-ProRule" id="PRU00309"/>
    </source>
</evidence>
<keyword evidence="1" id="KW-0479">Metal-binding</keyword>
<evidence type="ECO:0000259" key="7">
    <source>
        <dbReference type="PROSITE" id="PS50950"/>
    </source>
</evidence>
<feature type="region of interest" description="Disordered" evidence="6">
    <location>
        <begin position="26"/>
        <end position="57"/>
    </location>
</feature>
<keyword evidence="2 5" id="KW-0863">Zinc-finger</keyword>
<name>A0A914V0R6_9BILA</name>
<sequence>MEDESGESDYQDDSAAEFSAANDAVAELFATGSSRKPSQQQRPPPSSSSSPPSVLLTKSGQLAKRSARCMVANCLNRADGVTRWKNEHCATHGRRKGDCPCRVDQPFQLFHLNRNTRRMTLAFCELVLPEALLEPILTQNQNPSQHWRVCSDHFAMEQSGDKNAVPILGLQRTAADIRAIAEKYDVADSLPPNLSTMDLSIRPLALGGRFKIPRDCGNMKRSKRSGPLPISSPSATIESQIIVEREEKARMHSPGAEHDKHRGKLLAKRKRVSQMCSVDECCVTNLTRQPRIGKLPYHFFPLPNDPDLASQWIEASKSSRQDQLVWWKRYQDALEQGALISRYCPFHVCEKHFLDGEPSIENPIPTLFMPKDTPKLADADRKRVMEIVACSTDATQKQSPTEISPQRCIVHGCSVRSDLRVPNLKRLYRLYRMPSESSARAAWLTAVVRDDPNFELCSSDLLTDLFACERHFSGGKFEKDVGKIFQQGDDDHGYSEGMSGNYDDSGQSQQCLVRCCPVASGMLKTDNTPYRFIPVPKTTVARAKWFDSMHLEDPLFKAPVAMYADDQFHLCERHFVPTSIRPNPVAPKATVNVVPTLNLSPASSANIDLKGAVGHSQTSSPYIPTTNRKVASYLAPHTKSRGQRGRSDSWCCRDIPALKYSMSKLTSRIDSLYLMICQLYTSAGYEVPPENDGLAFGQFSNLAPLPVGDVPASGAGSLLDALNQLKSEVTVERTKMDDASHQVEKQESAIEMDQELPREIEELRGSQRRKLIKPGPKSFKKRKIAEMTRRINAVNAANAAISSGRAGDEGPLVSVETTEGEDLSAQFAGISGPATPAVGESTTSSSADASALQDDQMNDGDEQIVPEI</sequence>
<accession>A0A914V0R6</accession>
<dbReference type="AlphaFoldDB" id="A0A914V0R6"/>
<feature type="region of interest" description="Disordered" evidence="6">
    <location>
        <begin position="802"/>
        <end position="868"/>
    </location>
</feature>
<evidence type="ECO:0000256" key="3">
    <source>
        <dbReference type="ARBA" id="ARBA00022833"/>
    </source>
</evidence>
<evidence type="ECO:0000313" key="9">
    <source>
        <dbReference type="WBParaSite" id="PSAMB.scaffold1365size32510.g12730.t1"/>
    </source>
</evidence>
<feature type="compositionally biased region" description="Low complexity" evidence="6">
    <location>
        <begin position="33"/>
        <end position="53"/>
    </location>
</feature>
<feature type="domain" description="THAP-type" evidence="7">
    <location>
        <begin position="272"/>
        <end position="368"/>
    </location>
</feature>
<feature type="domain" description="THAP-type" evidence="7">
    <location>
        <begin position="404"/>
        <end position="502"/>
    </location>
</feature>
<dbReference type="Proteomes" id="UP000887566">
    <property type="component" value="Unplaced"/>
</dbReference>
<keyword evidence="3" id="KW-0862">Zinc</keyword>
<evidence type="ECO:0000313" key="8">
    <source>
        <dbReference type="Proteomes" id="UP000887566"/>
    </source>
</evidence>